<dbReference type="WBParaSite" id="BPAG_0001321201-mRNA-1">
    <property type="protein sequence ID" value="BPAG_0001321201-mRNA-1"/>
    <property type="gene ID" value="BPAG_0001321201"/>
</dbReference>
<evidence type="ECO:0000313" key="2">
    <source>
        <dbReference type="Proteomes" id="UP000278627"/>
    </source>
</evidence>
<evidence type="ECO:0000313" key="3">
    <source>
        <dbReference type="WBParaSite" id="BPAG_0001321201-mRNA-1"/>
    </source>
</evidence>
<dbReference type="EMBL" id="UZAD01013357">
    <property type="protein sequence ID" value="VDN94325.1"/>
    <property type="molecule type" value="Genomic_DNA"/>
</dbReference>
<keyword evidence="2" id="KW-1185">Reference proteome</keyword>
<name>A0A0N4TWA7_BRUPA</name>
<organism evidence="3">
    <name type="scientific">Brugia pahangi</name>
    <name type="common">Filarial nematode worm</name>
    <dbReference type="NCBI Taxonomy" id="6280"/>
    <lineage>
        <taxon>Eukaryota</taxon>
        <taxon>Metazoa</taxon>
        <taxon>Ecdysozoa</taxon>
        <taxon>Nematoda</taxon>
        <taxon>Chromadorea</taxon>
        <taxon>Rhabditida</taxon>
        <taxon>Spirurina</taxon>
        <taxon>Spiruromorpha</taxon>
        <taxon>Filarioidea</taxon>
        <taxon>Onchocercidae</taxon>
        <taxon>Brugia</taxon>
    </lineage>
</organism>
<sequence>MSSNDDMLVRKVEQQLKNESFLSAMGCLLPLLISPIVKIKEREPGPITSCICCQTTGSHISINFFRQIIVSAKYS</sequence>
<reference evidence="3" key="1">
    <citation type="submission" date="2017-02" db="UniProtKB">
        <authorList>
            <consortium name="WormBaseParasite"/>
        </authorList>
    </citation>
    <scope>IDENTIFICATION</scope>
</reference>
<gene>
    <name evidence="1" type="ORF">BPAG_LOCUS13140</name>
</gene>
<accession>A0A0N4TWA7</accession>
<dbReference type="AlphaFoldDB" id="A0A0N4TWA7"/>
<reference evidence="1 2" key="2">
    <citation type="submission" date="2018-11" db="EMBL/GenBank/DDBJ databases">
        <authorList>
            <consortium name="Pathogen Informatics"/>
        </authorList>
    </citation>
    <scope>NUCLEOTIDE SEQUENCE [LARGE SCALE GENOMIC DNA]</scope>
</reference>
<dbReference type="Proteomes" id="UP000278627">
    <property type="component" value="Unassembled WGS sequence"/>
</dbReference>
<dbReference type="STRING" id="6280.A0A0N4TWA7"/>
<proteinExistence type="predicted"/>
<evidence type="ECO:0000313" key="1">
    <source>
        <dbReference type="EMBL" id="VDN94325.1"/>
    </source>
</evidence>
<protein>
    <submittedName>
        <fullName evidence="3">Mitochondrial import receptor subunit TOM5 homolog</fullName>
    </submittedName>
</protein>